<sequence>MGEYGGGPSGPMGRPELSVGAAISYGWKKFADNWMIWVGILLIAAVIQVILGLIFPSNFDTERLTGGEAAAFSVWSLIGSLVTAVVGILIQAALVRGALHEVDGNKPAFGSFFQFSNIGAVILASILVGVLTTIGFILFIIPGFVVIFLTWWTLQFVIDQNQNAIEGIKSSVRAISQNFGFVLGLAVLLFLINLVGVIPFGLGLLVTVPLTLIASTYAYRVITARYVSAVA</sequence>
<organism evidence="2 3">
    <name type="scientific">Rhodococcus rhodnii LMG 5362</name>
    <dbReference type="NCBI Taxonomy" id="1273125"/>
    <lineage>
        <taxon>Bacteria</taxon>
        <taxon>Bacillati</taxon>
        <taxon>Actinomycetota</taxon>
        <taxon>Actinomycetes</taxon>
        <taxon>Mycobacteriales</taxon>
        <taxon>Nocardiaceae</taxon>
        <taxon>Rhodococcus</taxon>
    </lineage>
</organism>
<keyword evidence="3" id="KW-1185">Reference proteome</keyword>
<dbReference type="EMBL" id="APMY01000034">
    <property type="protein sequence ID" value="EOM77542.1"/>
    <property type="molecule type" value="Genomic_DNA"/>
</dbReference>
<comment type="caution">
    <text evidence="2">The sequence shown here is derived from an EMBL/GenBank/DDBJ whole genome shotgun (WGS) entry which is preliminary data.</text>
</comment>
<feature type="transmembrane region" description="Helical" evidence="1">
    <location>
        <begin position="204"/>
        <end position="222"/>
    </location>
</feature>
<feature type="transmembrane region" description="Helical" evidence="1">
    <location>
        <begin position="75"/>
        <end position="95"/>
    </location>
</feature>
<dbReference type="PANTHER" id="PTHR40076">
    <property type="entry name" value="MEMBRANE PROTEIN-RELATED"/>
    <property type="match status" value="1"/>
</dbReference>
<evidence type="ECO:0000256" key="1">
    <source>
        <dbReference type="SAM" id="Phobius"/>
    </source>
</evidence>
<feature type="transmembrane region" description="Helical" evidence="1">
    <location>
        <begin position="179"/>
        <end position="198"/>
    </location>
</feature>
<accession>R7WQE5</accession>
<dbReference type="eggNOG" id="COG5473">
    <property type="taxonomic scope" value="Bacteria"/>
</dbReference>
<feature type="transmembrane region" description="Helical" evidence="1">
    <location>
        <begin position="107"/>
        <end position="128"/>
    </location>
</feature>
<keyword evidence="1" id="KW-1133">Transmembrane helix</keyword>
<feature type="transmembrane region" description="Helical" evidence="1">
    <location>
        <begin position="134"/>
        <end position="158"/>
    </location>
</feature>
<protein>
    <submittedName>
        <fullName evidence="2">Proline rich protein</fullName>
    </submittedName>
</protein>
<dbReference type="PANTHER" id="PTHR40076:SF1">
    <property type="entry name" value="MEMBRANE PROTEIN"/>
    <property type="match status" value="1"/>
</dbReference>
<dbReference type="AlphaFoldDB" id="R7WQE5"/>
<dbReference type="PATRIC" id="fig|1273125.3.peg.1046"/>
<dbReference type="InterPro" id="IPR010380">
    <property type="entry name" value="DUF975"/>
</dbReference>
<keyword evidence="1" id="KW-0812">Transmembrane</keyword>
<proteinExistence type="predicted"/>
<dbReference type="Proteomes" id="UP000013525">
    <property type="component" value="Unassembled WGS sequence"/>
</dbReference>
<name>R7WQE5_9NOCA</name>
<gene>
    <name evidence="2" type="ORF">Rrhod_1085</name>
</gene>
<evidence type="ECO:0000313" key="2">
    <source>
        <dbReference type="EMBL" id="EOM77542.1"/>
    </source>
</evidence>
<reference evidence="2 3" key="1">
    <citation type="journal article" date="2013" name="Genome Announc.">
        <title>Draft Genome Sequence of Rhodococcus rhodnii Strain LMG5362, a Symbiont of Rhodnius prolixus (Hemiptera, Reduviidae, Triatominae), the Principle Vector of Trypanosoma cruzi.</title>
        <authorList>
            <person name="Pachebat J.A."/>
            <person name="van Keulen G."/>
            <person name="Whitten M.M."/>
            <person name="Girdwood S."/>
            <person name="Del Sol R."/>
            <person name="Dyson P.J."/>
            <person name="Facey P.D."/>
        </authorList>
    </citation>
    <scope>NUCLEOTIDE SEQUENCE [LARGE SCALE GENOMIC DNA]</scope>
    <source>
        <strain evidence="2 3">LMG 5362</strain>
    </source>
</reference>
<evidence type="ECO:0000313" key="3">
    <source>
        <dbReference type="Proteomes" id="UP000013525"/>
    </source>
</evidence>
<keyword evidence="1" id="KW-0472">Membrane</keyword>
<feature type="transmembrane region" description="Helical" evidence="1">
    <location>
        <begin position="34"/>
        <end position="55"/>
    </location>
</feature>